<feature type="domain" description="MADF" evidence="2">
    <location>
        <begin position="13"/>
        <end position="107"/>
    </location>
</feature>
<dbReference type="EMBL" id="GFDL01013980">
    <property type="protein sequence ID" value="JAV21065.1"/>
    <property type="molecule type" value="Transcribed_RNA"/>
</dbReference>
<dbReference type="AlphaFoldDB" id="A0A1Q3F0H6"/>
<dbReference type="Pfam" id="PF10545">
    <property type="entry name" value="MADF_DNA_bdg"/>
    <property type="match status" value="1"/>
</dbReference>
<dbReference type="InterPro" id="IPR006578">
    <property type="entry name" value="MADF-dom"/>
</dbReference>
<reference evidence="3" key="1">
    <citation type="submission" date="2017-01" db="EMBL/GenBank/DDBJ databases">
        <title>A deep insight into the sialotranscriptome of adult male and female Cluex tarsalis mosquitoes.</title>
        <authorList>
            <person name="Ribeiro J.M."/>
            <person name="Moreira F."/>
            <person name="Bernard K.A."/>
            <person name="Calvo E."/>
        </authorList>
    </citation>
    <scope>NUCLEOTIDE SEQUENCE</scope>
    <source>
        <strain evidence="3">Kern County</strain>
        <tissue evidence="3">Salivary glands</tissue>
    </source>
</reference>
<dbReference type="PROSITE" id="PS51029">
    <property type="entry name" value="MADF"/>
    <property type="match status" value="1"/>
</dbReference>
<feature type="region of interest" description="Disordered" evidence="1">
    <location>
        <begin position="258"/>
        <end position="279"/>
    </location>
</feature>
<sequence>MSSIDWKRGATEVLLKLYKEHPILYNMRHPKYYNKSERQMALNTIIDLLEDHRPGTTTNDILKKIQTMRTQFGQEYGKVRRAQEKGGQYVPTVWWYSYLSFLRQHIRPRNGAPELVEEDDNSYQQGEEEYETYTEVYEDENDDSEIVYEIQGKDSKEDLLGKTKMVRKSHNVSTIHNGTKEQIIFEITDADTVVPKRKHEVISAADLAAATPVKIIRSEVIASPTATPTQASLTSMPKLAVEPVGTPTVVAQTAATATPNTSASGGGGGGEHFETTSVESDRARSLGNFVAAQINGIKDDFLFYSTQMDVLNVINKALLKQLHMDKEEKAGKKATATD</sequence>
<dbReference type="SMART" id="SM00595">
    <property type="entry name" value="MADF"/>
    <property type="match status" value="1"/>
</dbReference>
<dbReference type="PANTHER" id="PTHR21505">
    <property type="entry name" value="MADF DOMAIN-CONTAINING PROTEIN-RELATED"/>
    <property type="match status" value="1"/>
</dbReference>
<dbReference type="PANTHER" id="PTHR21505:SF12">
    <property type="entry name" value="MADF DOMAIN-CONTAINING PROTEIN-RELATED"/>
    <property type="match status" value="1"/>
</dbReference>
<name>A0A1Q3F0H6_CULTA</name>
<proteinExistence type="predicted"/>
<accession>A0A1Q3F0H6</accession>
<protein>
    <submittedName>
        <fullName evidence="3">Putative alcohol dehydrogenase transcription factor myb/sant-like protein</fullName>
    </submittedName>
</protein>
<organism evidence="3">
    <name type="scientific">Culex tarsalis</name>
    <name type="common">Encephalitis mosquito</name>
    <dbReference type="NCBI Taxonomy" id="7177"/>
    <lineage>
        <taxon>Eukaryota</taxon>
        <taxon>Metazoa</taxon>
        <taxon>Ecdysozoa</taxon>
        <taxon>Arthropoda</taxon>
        <taxon>Hexapoda</taxon>
        <taxon>Insecta</taxon>
        <taxon>Pterygota</taxon>
        <taxon>Neoptera</taxon>
        <taxon>Endopterygota</taxon>
        <taxon>Diptera</taxon>
        <taxon>Nematocera</taxon>
        <taxon>Culicoidea</taxon>
        <taxon>Culicidae</taxon>
        <taxon>Culicinae</taxon>
        <taxon>Culicini</taxon>
        <taxon>Culex</taxon>
        <taxon>Culex</taxon>
    </lineage>
</organism>
<evidence type="ECO:0000259" key="2">
    <source>
        <dbReference type="PROSITE" id="PS51029"/>
    </source>
</evidence>
<evidence type="ECO:0000313" key="3">
    <source>
        <dbReference type="EMBL" id="JAV21065.1"/>
    </source>
</evidence>
<evidence type="ECO:0000256" key="1">
    <source>
        <dbReference type="SAM" id="MobiDB-lite"/>
    </source>
</evidence>